<evidence type="ECO:0000313" key="8">
    <source>
        <dbReference type="EMBL" id="KAA2237808.1"/>
    </source>
</evidence>
<feature type="domain" description="Helicase C-terminal" evidence="7">
    <location>
        <begin position="449"/>
        <end position="604"/>
    </location>
</feature>
<dbReference type="GO" id="GO:0016787">
    <property type="term" value="F:hydrolase activity"/>
    <property type="evidence" value="ECO:0007669"/>
    <property type="project" value="UniProtKB-KW"/>
</dbReference>
<keyword evidence="2" id="KW-0378">Hydrolase</keyword>
<accession>A0A5B2VGQ0</accession>
<name>A0A5B2VGQ0_9HYPH</name>
<sequence>MGRQRHNLIAQHHLPGILLASESECERWIEAGLIPVADLAPARRWGTPADRRLFDPAVVASLAPEVPLWRERDEAEVRARRGLTRGRPGRDGRGDPTADDAVRHRRELAAAAATESLGANVRLLPPNADGRRAYGALLRLDMEVLPDWTIPLPVEVSVDEPTEIETLVTASSRPSPEAMASAAGPLGTRLLARREIAASAFESAVQAWRDDLDTYLAAYEDDERAAILTALRTVARDLKIIPVAQGEEPEAIGARLRAALDNLRSRATTRRLRYLREAQIREASGYETYAAIFPQARSLGREVLFLAGPTNSGKTHEALRLAAEAETAEILSPLRLLALEHYERLAEAGLAAGMVTGEERIMAEGATHIARTIETLDLGRVVDVCVIDEVQMLGDGSRGWAWTQAIIGAPARLVVLTGAPEAIPLVEHLLAMTGEALQVRILKRKGALNVESAPVEIKDLGAGDAVIAFSRTEIHDLRTRLVKAGRSVATIYGALGPEVRRAEAARFRERDAEVLVATDAIGMGLNIGPLRRVVFSTLAKFDGVRRRPLSAMEIKQIAGRAGRFGHHNVGLVTALSEAGPFRTLRPTIEDALRQEVRLRGKAYVRPNRETVIAASEVLGTERLGQVLHYLGETLVAGHPDLRMADLSEVIGVAGLLDSVPLPILDRLSYAIAPIDARDPVAVDILVGWARQHAGRGWVEAPGFGSNADLVKLEARVKIVTAWLWLSQRYPDVFQDVETAIETRADLNARIEEKLVATSIQRVRGKTAHGAEPERGRGRRKEGRRERRAPKGASARRG</sequence>
<dbReference type="InterPro" id="IPR022192">
    <property type="entry name" value="SUV3_C"/>
</dbReference>
<dbReference type="PROSITE" id="PS51192">
    <property type="entry name" value="HELICASE_ATP_BIND_1"/>
    <property type="match status" value="1"/>
</dbReference>
<dbReference type="Proteomes" id="UP000323142">
    <property type="component" value="Unassembled WGS sequence"/>
</dbReference>
<evidence type="ECO:0000256" key="1">
    <source>
        <dbReference type="ARBA" id="ARBA00022741"/>
    </source>
</evidence>
<keyword evidence="1" id="KW-0547">Nucleotide-binding</keyword>
<dbReference type="Pfam" id="PF12513">
    <property type="entry name" value="SUV3_C"/>
    <property type="match status" value="1"/>
</dbReference>
<dbReference type="EMBL" id="VUOA01000018">
    <property type="protein sequence ID" value="KAA2237808.1"/>
    <property type="molecule type" value="Genomic_DNA"/>
</dbReference>
<feature type="compositionally biased region" description="Basic and acidic residues" evidence="5">
    <location>
        <begin position="88"/>
        <end position="101"/>
    </location>
</feature>
<dbReference type="Pfam" id="PF18147">
    <property type="entry name" value="Suv3_C_1"/>
    <property type="match status" value="1"/>
</dbReference>
<evidence type="ECO:0000256" key="3">
    <source>
        <dbReference type="ARBA" id="ARBA00022806"/>
    </source>
</evidence>
<feature type="compositionally biased region" description="Basic residues" evidence="5">
    <location>
        <begin position="776"/>
        <end position="797"/>
    </location>
</feature>
<proteinExistence type="predicted"/>
<dbReference type="PROSITE" id="PS51194">
    <property type="entry name" value="HELICASE_CTER"/>
    <property type="match status" value="1"/>
</dbReference>
<dbReference type="Gene3D" id="1.20.58.1080">
    <property type="match status" value="1"/>
</dbReference>
<feature type="region of interest" description="Disordered" evidence="5">
    <location>
        <begin position="761"/>
        <end position="797"/>
    </location>
</feature>
<dbReference type="InterPro" id="IPR001650">
    <property type="entry name" value="Helicase_C-like"/>
</dbReference>
<evidence type="ECO:0000256" key="2">
    <source>
        <dbReference type="ARBA" id="ARBA00022801"/>
    </source>
</evidence>
<comment type="caution">
    <text evidence="8">The sequence shown here is derived from an EMBL/GenBank/DDBJ whole genome shotgun (WGS) entry which is preliminary data.</text>
</comment>
<feature type="region of interest" description="Disordered" evidence="5">
    <location>
        <begin position="80"/>
        <end position="101"/>
    </location>
</feature>
<dbReference type="PANTHER" id="PTHR12131:SF1">
    <property type="entry name" value="ATP-DEPENDENT RNA HELICASE SUPV3L1, MITOCHONDRIAL-RELATED"/>
    <property type="match status" value="1"/>
</dbReference>
<evidence type="ECO:0000256" key="4">
    <source>
        <dbReference type="ARBA" id="ARBA00022840"/>
    </source>
</evidence>
<gene>
    <name evidence="8" type="ORF">F0L46_09050</name>
</gene>
<dbReference type="AlphaFoldDB" id="A0A5B2VGQ0"/>
<keyword evidence="3 8" id="KW-0347">Helicase</keyword>
<dbReference type="GO" id="GO:0005524">
    <property type="term" value="F:ATP binding"/>
    <property type="evidence" value="ECO:0007669"/>
    <property type="project" value="UniProtKB-KW"/>
</dbReference>
<keyword evidence="9" id="KW-1185">Reference proteome</keyword>
<feature type="domain" description="Helicase ATP-binding" evidence="6">
    <location>
        <begin position="295"/>
        <end position="420"/>
    </location>
</feature>
<dbReference type="InterPro" id="IPR050699">
    <property type="entry name" value="RNA-DNA_Helicase"/>
</dbReference>
<dbReference type="Pfam" id="PF22527">
    <property type="entry name" value="DEXQc_Suv3"/>
    <property type="match status" value="1"/>
</dbReference>
<reference evidence="8 9" key="1">
    <citation type="submission" date="2019-09" db="EMBL/GenBank/DDBJ databases">
        <title>Salinarimonas rosea gen. nov., sp. nov., a new member of the a-2 subgroup of the Proteobacteria.</title>
        <authorList>
            <person name="Liu J."/>
        </authorList>
    </citation>
    <scope>NUCLEOTIDE SEQUENCE [LARGE SCALE GENOMIC DNA]</scope>
    <source>
        <strain evidence="8 9">BN140002</strain>
    </source>
</reference>
<keyword evidence="4" id="KW-0067">ATP-binding</keyword>
<evidence type="ECO:0000259" key="7">
    <source>
        <dbReference type="PROSITE" id="PS51194"/>
    </source>
</evidence>
<dbReference type="SUPFAM" id="SSF52540">
    <property type="entry name" value="P-loop containing nucleoside triphosphate hydrolases"/>
    <property type="match status" value="1"/>
</dbReference>
<protein>
    <submittedName>
        <fullName evidence="8">Helicase</fullName>
    </submittedName>
</protein>
<dbReference type="Pfam" id="PF00271">
    <property type="entry name" value="Helicase_C"/>
    <property type="match status" value="1"/>
</dbReference>
<dbReference type="SMART" id="SM00490">
    <property type="entry name" value="HELICc"/>
    <property type="match status" value="1"/>
</dbReference>
<dbReference type="GO" id="GO:0004386">
    <property type="term" value="F:helicase activity"/>
    <property type="evidence" value="ECO:0007669"/>
    <property type="project" value="UniProtKB-KW"/>
</dbReference>
<evidence type="ECO:0000256" key="5">
    <source>
        <dbReference type="SAM" id="MobiDB-lite"/>
    </source>
</evidence>
<dbReference type="InterPro" id="IPR014001">
    <property type="entry name" value="Helicase_ATP-bd"/>
</dbReference>
<evidence type="ECO:0000259" key="6">
    <source>
        <dbReference type="PROSITE" id="PS51192"/>
    </source>
</evidence>
<dbReference type="InterPro" id="IPR055206">
    <property type="entry name" value="DEXQc_SUV3"/>
</dbReference>
<dbReference type="RefSeq" id="WP_149816808.1">
    <property type="nucleotide sequence ID" value="NZ_VUOA01000018.1"/>
</dbReference>
<dbReference type="SMART" id="SM00487">
    <property type="entry name" value="DEXDc"/>
    <property type="match status" value="1"/>
</dbReference>
<dbReference type="PANTHER" id="PTHR12131">
    <property type="entry name" value="ATP-DEPENDENT RNA AND DNA HELICASE"/>
    <property type="match status" value="1"/>
</dbReference>
<reference evidence="8 9" key="2">
    <citation type="submission" date="2019-09" db="EMBL/GenBank/DDBJ databases">
        <authorList>
            <person name="Jin C."/>
        </authorList>
    </citation>
    <scope>NUCLEOTIDE SEQUENCE [LARGE SCALE GENOMIC DNA]</scope>
    <source>
        <strain evidence="8 9">BN140002</strain>
    </source>
</reference>
<dbReference type="InterPro" id="IPR027417">
    <property type="entry name" value="P-loop_NTPase"/>
</dbReference>
<organism evidence="8 9">
    <name type="scientific">Salinarimonas soli</name>
    <dbReference type="NCBI Taxonomy" id="1638099"/>
    <lineage>
        <taxon>Bacteria</taxon>
        <taxon>Pseudomonadati</taxon>
        <taxon>Pseudomonadota</taxon>
        <taxon>Alphaproteobacteria</taxon>
        <taxon>Hyphomicrobiales</taxon>
        <taxon>Salinarimonadaceae</taxon>
        <taxon>Salinarimonas</taxon>
    </lineage>
</organism>
<dbReference type="OrthoDB" id="9807155at2"/>
<dbReference type="Gene3D" id="3.40.50.300">
    <property type="entry name" value="P-loop containing nucleotide triphosphate hydrolases"/>
    <property type="match status" value="2"/>
</dbReference>
<dbReference type="InterPro" id="IPR041082">
    <property type="entry name" value="Suv3_C_1"/>
</dbReference>
<dbReference type="Gene3D" id="1.20.272.40">
    <property type="match status" value="1"/>
</dbReference>
<evidence type="ECO:0000313" key="9">
    <source>
        <dbReference type="Proteomes" id="UP000323142"/>
    </source>
</evidence>